<proteinExistence type="predicted"/>
<gene>
    <name evidence="1" type="ORF">F7D13_16285</name>
</gene>
<accession>A0ABX6EMB4</accession>
<reference evidence="1 2" key="2">
    <citation type="journal article" date="2021" name="AMB Express">
        <title>Isolation and characterisation of Methylocystis spp. for poly-3-hydroxybutyrate production using waste methane feedstocks.</title>
        <authorList>
            <person name="Rumah B.L."/>
            <person name="Stead C.E."/>
            <person name="Claxton Stevens B.H."/>
            <person name="Minton N.P."/>
            <person name="Grosse-Honebrink A."/>
            <person name="Zhang Y."/>
        </authorList>
    </citation>
    <scope>NUCLEOTIDE SEQUENCE [LARGE SCALE GENOMIC DNA]</scope>
    <source>
        <strain evidence="1 2">BRCS1</strain>
    </source>
</reference>
<organism evidence="1 2">
    <name type="scientific">Methylocystis rosea</name>
    <dbReference type="NCBI Taxonomy" id="173366"/>
    <lineage>
        <taxon>Bacteria</taxon>
        <taxon>Pseudomonadati</taxon>
        <taxon>Pseudomonadota</taxon>
        <taxon>Alphaproteobacteria</taxon>
        <taxon>Hyphomicrobiales</taxon>
        <taxon>Methylocystaceae</taxon>
        <taxon>Methylocystis</taxon>
    </lineage>
</organism>
<keyword evidence="2" id="KW-1185">Reference proteome</keyword>
<dbReference type="EMBL" id="CP044328">
    <property type="protein sequence ID" value="QGM95469.1"/>
    <property type="molecule type" value="Genomic_DNA"/>
</dbReference>
<dbReference type="Proteomes" id="UP000424673">
    <property type="component" value="Chromosome"/>
</dbReference>
<protein>
    <submittedName>
        <fullName evidence="1">DUF2267 domain-containing protein</fullName>
    </submittedName>
</protein>
<dbReference type="RefSeq" id="WP_018408432.1">
    <property type="nucleotide sequence ID" value="NZ_CP044328.1"/>
</dbReference>
<reference evidence="2" key="1">
    <citation type="submission" date="2019-09" db="EMBL/GenBank/DDBJ databases">
        <title>Isolation and complete genome sequencing of Methylocystis species.</title>
        <authorList>
            <person name="Rumah B.L."/>
            <person name="Stead C.E."/>
            <person name="Stevens B.C."/>
            <person name="Minton N.P."/>
            <person name="Grosse-Honebrink A."/>
            <person name="Zhang Y."/>
        </authorList>
    </citation>
    <scope>NUCLEOTIDE SEQUENCE [LARGE SCALE GENOMIC DNA]</scope>
    <source>
        <strain evidence="2">BRCS1</strain>
    </source>
</reference>
<name>A0ABX6EMB4_9HYPH</name>
<sequence length="127" mass="12615">MDELVARVSAALGVDAEVARTAVGLVLGFLQKESRDGAVSELLAQVPGAPEAIQSAESAGGGGGGLAGLMGGMGGLMGLAAKLNGAGVDMSQIPKLGHEIFGYAEEKVGPEKLRAIVDSIPGIAQFV</sequence>
<evidence type="ECO:0000313" key="2">
    <source>
        <dbReference type="Proteomes" id="UP000424673"/>
    </source>
</evidence>
<evidence type="ECO:0000313" key="1">
    <source>
        <dbReference type="EMBL" id="QGM95469.1"/>
    </source>
</evidence>